<dbReference type="Proteomes" id="UP000289340">
    <property type="component" value="Chromosome 9"/>
</dbReference>
<comment type="caution">
    <text evidence="1">The sequence shown here is derived from an EMBL/GenBank/DDBJ whole genome shotgun (WGS) entry which is preliminary data.</text>
</comment>
<dbReference type="EMBL" id="QZWG01000009">
    <property type="protein sequence ID" value="RZB92849.1"/>
    <property type="molecule type" value="Genomic_DNA"/>
</dbReference>
<organism evidence="1 2">
    <name type="scientific">Glycine soja</name>
    <name type="common">Wild soybean</name>
    <dbReference type="NCBI Taxonomy" id="3848"/>
    <lineage>
        <taxon>Eukaryota</taxon>
        <taxon>Viridiplantae</taxon>
        <taxon>Streptophyta</taxon>
        <taxon>Embryophyta</taxon>
        <taxon>Tracheophyta</taxon>
        <taxon>Spermatophyta</taxon>
        <taxon>Magnoliopsida</taxon>
        <taxon>eudicotyledons</taxon>
        <taxon>Gunneridae</taxon>
        <taxon>Pentapetalae</taxon>
        <taxon>rosids</taxon>
        <taxon>fabids</taxon>
        <taxon>Fabales</taxon>
        <taxon>Fabaceae</taxon>
        <taxon>Papilionoideae</taxon>
        <taxon>50 kb inversion clade</taxon>
        <taxon>NPAAA clade</taxon>
        <taxon>indigoferoid/millettioid clade</taxon>
        <taxon>Phaseoleae</taxon>
        <taxon>Glycine</taxon>
        <taxon>Glycine subgen. Soja</taxon>
    </lineage>
</organism>
<dbReference type="AlphaFoldDB" id="A0A445J3D5"/>
<evidence type="ECO:0000313" key="1">
    <source>
        <dbReference type="EMBL" id="RZB92849.1"/>
    </source>
</evidence>
<accession>A0A445J3D5</accession>
<sequence>MRNLRAAAPDLSPDSVTHVIQGNDYVTPSFVTAWARLSGIRHARRGFDKTAQPNGATWNATFRGYAQAECHLDVVVSFARMHRAGAFPNCF</sequence>
<keyword evidence="2" id="KW-1185">Reference proteome</keyword>
<evidence type="ECO:0000313" key="2">
    <source>
        <dbReference type="Proteomes" id="UP000289340"/>
    </source>
</evidence>
<name>A0A445J3D5_GLYSO</name>
<reference evidence="1 2" key="1">
    <citation type="submission" date="2018-09" db="EMBL/GenBank/DDBJ databases">
        <title>A high-quality reference genome of wild soybean provides a powerful tool to mine soybean genomes.</title>
        <authorList>
            <person name="Xie M."/>
            <person name="Chung C.Y.L."/>
            <person name="Li M.-W."/>
            <person name="Wong F.-L."/>
            <person name="Chan T.-F."/>
            <person name="Lam H.-M."/>
        </authorList>
    </citation>
    <scope>NUCLEOTIDE SEQUENCE [LARGE SCALE GENOMIC DNA]</scope>
    <source>
        <strain evidence="2">cv. W05</strain>
        <tissue evidence="1">Hypocotyl of etiolated seedlings</tissue>
    </source>
</reference>
<proteinExistence type="predicted"/>
<protein>
    <submittedName>
        <fullName evidence="1">Uncharacterized protein</fullName>
    </submittedName>
</protein>
<gene>
    <name evidence="1" type="ORF">D0Y65_024675</name>
</gene>